<reference evidence="1" key="1">
    <citation type="submission" date="2020-05" db="EMBL/GenBank/DDBJ databases">
        <title>Large-scale comparative analyses of tick genomes elucidate their genetic diversity and vector capacities.</title>
        <authorList>
            <person name="Jia N."/>
            <person name="Wang J."/>
            <person name="Shi W."/>
            <person name="Du L."/>
            <person name="Sun Y."/>
            <person name="Zhan W."/>
            <person name="Jiang J."/>
            <person name="Wang Q."/>
            <person name="Zhang B."/>
            <person name="Ji P."/>
            <person name="Sakyi L.B."/>
            <person name="Cui X."/>
            <person name="Yuan T."/>
            <person name="Jiang B."/>
            <person name="Yang W."/>
            <person name="Lam T.T.-Y."/>
            <person name="Chang Q."/>
            <person name="Ding S."/>
            <person name="Wang X."/>
            <person name="Zhu J."/>
            <person name="Ruan X."/>
            <person name="Zhao L."/>
            <person name="Wei J."/>
            <person name="Que T."/>
            <person name="Du C."/>
            <person name="Cheng J."/>
            <person name="Dai P."/>
            <person name="Han X."/>
            <person name="Huang E."/>
            <person name="Gao Y."/>
            <person name="Liu J."/>
            <person name="Shao H."/>
            <person name="Ye R."/>
            <person name="Li L."/>
            <person name="Wei W."/>
            <person name="Wang X."/>
            <person name="Wang C."/>
            <person name="Yang T."/>
            <person name="Huo Q."/>
            <person name="Li W."/>
            <person name="Guo W."/>
            <person name="Chen H."/>
            <person name="Zhou L."/>
            <person name="Ni X."/>
            <person name="Tian J."/>
            <person name="Zhou Y."/>
            <person name="Sheng Y."/>
            <person name="Liu T."/>
            <person name="Pan Y."/>
            <person name="Xia L."/>
            <person name="Li J."/>
            <person name="Zhao F."/>
            <person name="Cao W."/>
        </authorList>
    </citation>
    <scope>NUCLEOTIDE SEQUENCE</scope>
    <source>
        <strain evidence="1">Hyas-2018</strain>
    </source>
</reference>
<comment type="caution">
    <text evidence="1">The sequence shown here is derived from an EMBL/GenBank/DDBJ whole genome shotgun (WGS) entry which is preliminary data.</text>
</comment>
<proteinExistence type="predicted"/>
<organism evidence="1 2">
    <name type="scientific">Hyalomma asiaticum</name>
    <name type="common">Tick</name>
    <dbReference type="NCBI Taxonomy" id="266040"/>
    <lineage>
        <taxon>Eukaryota</taxon>
        <taxon>Metazoa</taxon>
        <taxon>Ecdysozoa</taxon>
        <taxon>Arthropoda</taxon>
        <taxon>Chelicerata</taxon>
        <taxon>Arachnida</taxon>
        <taxon>Acari</taxon>
        <taxon>Parasitiformes</taxon>
        <taxon>Ixodida</taxon>
        <taxon>Ixodoidea</taxon>
        <taxon>Ixodidae</taxon>
        <taxon>Hyalomminae</taxon>
        <taxon>Hyalomma</taxon>
    </lineage>
</organism>
<evidence type="ECO:0000313" key="2">
    <source>
        <dbReference type="Proteomes" id="UP000821845"/>
    </source>
</evidence>
<dbReference type="Proteomes" id="UP000821845">
    <property type="component" value="Chromosome 4"/>
</dbReference>
<gene>
    <name evidence="1" type="ORF">HPB50_018622</name>
</gene>
<dbReference type="EMBL" id="CM023484">
    <property type="protein sequence ID" value="KAH6933867.1"/>
    <property type="molecule type" value="Genomic_DNA"/>
</dbReference>
<protein>
    <submittedName>
        <fullName evidence="1">Uncharacterized protein</fullName>
    </submittedName>
</protein>
<accession>A0ACB7SIH1</accession>
<name>A0ACB7SIH1_HYAAI</name>
<evidence type="ECO:0000313" key="1">
    <source>
        <dbReference type="EMBL" id="KAH6933867.1"/>
    </source>
</evidence>
<keyword evidence="2" id="KW-1185">Reference proteome</keyword>
<sequence>MAEQSPAEARLPSERASPILGGSPRSDGSAFSAEADRTIVDIQLANADTQRQGAPDAAPPGFPPPPPTALPSGVPFSTDDSGDEVTQAAFHRAIAHQKDITDLLFDPACKLTNQQRSKIIAHLRNILQECADIRAVAARQSGRVDELRHQLTRFSAAPSYRPTLMPPADAGPAPSYASLLGGGQQHPGQQMALRGPDCRAAPPQQAQPSGFDAQPHIRQEHAHLMFLTPLVPSTSPANDLIKLIKTNIDPTKEKIGLSPPFPPFWQASPELNQHSITARLLKHFSLSPTLWIVIFPLPPRPRQLNMFYMLVSLVPKSSAAQGPTPSARLLIALPFGTSTT</sequence>